<evidence type="ECO:0000313" key="3">
    <source>
        <dbReference type="EMBL" id="MBO8436899.1"/>
    </source>
</evidence>
<dbReference type="InterPro" id="IPR027051">
    <property type="entry name" value="XdhC_Rossmann_dom"/>
</dbReference>
<reference evidence="3" key="2">
    <citation type="journal article" date="2021" name="PeerJ">
        <title>Extensive microbial diversity within the chicken gut microbiome revealed by metagenomics and culture.</title>
        <authorList>
            <person name="Gilroy R."/>
            <person name="Ravi A."/>
            <person name="Getino M."/>
            <person name="Pursley I."/>
            <person name="Horton D.L."/>
            <person name="Alikhan N.F."/>
            <person name="Baker D."/>
            <person name="Gharbi K."/>
            <person name="Hall N."/>
            <person name="Watson M."/>
            <person name="Adriaenssens E.M."/>
            <person name="Foster-Nyarko E."/>
            <person name="Jarju S."/>
            <person name="Secka A."/>
            <person name="Antonio M."/>
            <person name="Oren A."/>
            <person name="Chaudhuri R.R."/>
            <person name="La Ragione R."/>
            <person name="Hildebrand F."/>
            <person name="Pallen M.J."/>
        </authorList>
    </citation>
    <scope>NUCLEOTIDE SEQUENCE</scope>
    <source>
        <strain evidence="3">7293</strain>
    </source>
</reference>
<dbReference type="InterPro" id="IPR017695">
    <property type="entry name" value="Se-dep_Mo_hydrolase_YqeB"/>
</dbReference>
<dbReference type="Pfam" id="PF13478">
    <property type="entry name" value="XdhC_C"/>
    <property type="match status" value="1"/>
</dbReference>
<evidence type="ECO:0000259" key="2">
    <source>
        <dbReference type="Pfam" id="PF13478"/>
    </source>
</evidence>
<gene>
    <name evidence="3" type="ORF">IAA97_07975</name>
</gene>
<dbReference type="InterPro" id="IPR036291">
    <property type="entry name" value="NAD(P)-bd_dom_sf"/>
</dbReference>
<dbReference type="NCBIfam" id="TIGR03309">
    <property type="entry name" value="matur_yqeB"/>
    <property type="match status" value="1"/>
</dbReference>
<feature type="domain" description="XdhC Rossmann" evidence="2">
    <location>
        <begin position="117"/>
        <end position="237"/>
    </location>
</feature>
<organism evidence="3 4">
    <name type="scientific">Candidatus Ornithospirochaeta stercoripullorum</name>
    <dbReference type="NCBI Taxonomy" id="2840899"/>
    <lineage>
        <taxon>Bacteria</taxon>
        <taxon>Pseudomonadati</taxon>
        <taxon>Spirochaetota</taxon>
        <taxon>Spirochaetia</taxon>
        <taxon>Spirochaetales</taxon>
        <taxon>Spirochaetaceae</taxon>
        <taxon>Spirochaetaceae incertae sedis</taxon>
        <taxon>Candidatus Ornithospirochaeta</taxon>
    </lineage>
</organism>
<dbReference type="Gene3D" id="3.40.50.720">
    <property type="entry name" value="NAD(P)-binding Rossmann-like Domain"/>
    <property type="match status" value="1"/>
</dbReference>
<evidence type="ECO:0000313" key="4">
    <source>
        <dbReference type="Proteomes" id="UP000823615"/>
    </source>
</evidence>
<dbReference type="InterPro" id="IPR052698">
    <property type="entry name" value="MoCofactor_Util/Proc"/>
</dbReference>
<reference evidence="3" key="1">
    <citation type="submission" date="2020-10" db="EMBL/GenBank/DDBJ databases">
        <authorList>
            <person name="Gilroy R."/>
        </authorList>
    </citation>
    <scope>NUCLEOTIDE SEQUENCE</scope>
    <source>
        <strain evidence="3">7293</strain>
    </source>
</reference>
<dbReference type="InterPro" id="IPR003777">
    <property type="entry name" value="XdhC_CoxI"/>
</dbReference>
<sequence length="517" mass="55512">MKVLSKSTLPVSFFRMYNPDMDSLFYAASELERLNLAFAIVTIIGTSGVTPRRSGRMLVDESGRIVSTIGGHLIEEKAKAEALEAIKAGMGRKIAVNSGRGTVELMIDVVKAPKRAIVIGYGHVGKAISKTLYEIGFALYIYDTRAVECPFAAEVHVEDSWEEVLASLSVDSFSAVIITTHDSSMILSLLDCSKAFYVGVLSSRSRVVPSKGVSVPMGLDIGAETPEEMAVAVAAEILMKYKKRSGKPECERLRRLIIVRGAGDLATGTIIRLKRAGYDVLALETSQPTQVRRNVSFAEAVYEKEQVVDGIRAVLIERAEDAFHVFDEGSIPVLVDPEAKAVSVLNPAVVIDAIIAKKNLGTCADMAPLVIALGPGFTAPDDADAVIETQRGHNLGRIIRKGSAAPNTGIPGNIAGYTSERVIRSNASGVFRSLRTFGDIVKKGETIAFVDDIPQKSEIDGMVRGMLRSGLRVTAGFKIADVDPRGEKAEYKTPSDKAMAIAGSVLEVVDSFFSQGN</sequence>
<name>A0A9D9DZK4_9SPIO</name>
<dbReference type="SUPFAM" id="SSF51735">
    <property type="entry name" value="NAD(P)-binding Rossmann-fold domains"/>
    <property type="match status" value="1"/>
</dbReference>
<feature type="domain" description="XdhC- CoxI" evidence="1">
    <location>
        <begin position="37"/>
        <end position="90"/>
    </location>
</feature>
<dbReference type="AlphaFoldDB" id="A0A9D9DZK4"/>
<proteinExistence type="predicted"/>
<dbReference type="Pfam" id="PF02625">
    <property type="entry name" value="XdhC_CoxI"/>
    <property type="match status" value="1"/>
</dbReference>
<dbReference type="PANTHER" id="PTHR30388">
    <property type="entry name" value="ALDEHYDE OXIDOREDUCTASE MOLYBDENUM COFACTOR ASSEMBLY PROTEIN"/>
    <property type="match status" value="1"/>
</dbReference>
<protein>
    <submittedName>
        <fullName evidence="3">EF2563 family selenium-dependent molybdenum hydroxylase system protein</fullName>
    </submittedName>
</protein>
<comment type="caution">
    <text evidence="3">The sequence shown here is derived from an EMBL/GenBank/DDBJ whole genome shotgun (WGS) entry which is preliminary data.</text>
</comment>
<dbReference type="Proteomes" id="UP000823615">
    <property type="component" value="Unassembled WGS sequence"/>
</dbReference>
<accession>A0A9D9DZK4</accession>
<dbReference type="EMBL" id="JADIMT010000093">
    <property type="protein sequence ID" value="MBO8436899.1"/>
    <property type="molecule type" value="Genomic_DNA"/>
</dbReference>
<dbReference type="PANTHER" id="PTHR30388:SF6">
    <property type="entry name" value="XANTHINE DEHYDROGENASE SUBUNIT A-RELATED"/>
    <property type="match status" value="1"/>
</dbReference>
<evidence type="ECO:0000259" key="1">
    <source>
        <dbReference type="Pfam" id="PF02625"/>
    </source>
</evidence>